<keyword evidence="1" id="KW-0812">Transmembrane</keyword>
<evidence type="ECO:0000256" key="1">
    <source>
        <dbReference type="SAM" id="Phobius"/>
    </source>
</evidence>
<keyword evidence="1" id="KW-1133">Transmembrane helix</keyword>
<sequence length="34" mass="3884">MKKDKQKINIVRILTMTSIGLLVLAISFMISTLY</sequence>
<dbReference type="AlphaFoldDB" id="A0A101HH13"/>
<proteinExistence type="predicted"/>
<dbReference type="Proteomes" id="UP000053904">
    <property type="component" value="Unassembled WGS sequence"/>
</dbReference>
<keyword evidence="1" id="KW-0472">Membrane</keyword>
<evidence type="ECO:0000313" key="2">
    <source>
        <dbReference type="EMBL" id="KUK76498.1"/>
    </source>
</evidence>
<dbReference type="EMBL" id="LGGO01000143">
    <property type="protein sequence ID" value="KUK76498.1"/>
    <property type="molecule type" value="Genomic_DNA"/>
</dbReference>
<feature type="transmembrane region" description="Helical" evidence="1">
    <location>
        <begin position="12"/>
        <end position="33"/>
    </location>
</feature>
<gene>
    <name evidence="2" type="ORF">XD93_0880</name>
</gene>
<reference evidence="3" key="1">
    <citation type="journal article" date="2015" name="MBio">
        <title>Genome-Resolved Metagenomic Analysis Reveals Roles for Candidate Phyla and Other Microbial Community Members in Biogeochemical Transformations in Oil Reservoirs.</title>
        <authorList>
            <person name="Hu P."/>
            <person name="Tom L."/>
            <person name="Singh A."/>
            <person name="Thomas B.C."/>
            <person name="Baker B.J."/>
            <person name="Piceno Y.M."/>
            <person name="Andersen G.L."/>
            <person name="Banfield J.F."/>
        </authorList>
    </citation>
    <scope>NUCLEOTIDE SEQUENCE [LARGE SCALE GENOMIC DNA]</scope>
</reference>
<organism evidence="2 3">
    <name type="scientific">candidate division WS6 bacterium 34_10</name>
    <dbReference type="NCBI Taxonomy" id="1641389"/>
    <lineage>
        <taxon>Bacteria</taxon>
        <taxon>Candidatus Dojkabacteria</taxon>
    </lineage>
</organism>
<evidence type="ECO:0000313" key="3">
    <source>
        <dbReference type="Proteomes" id="UP000053904"/>
    </source>
</evidence>
<protein>
    <submittedName>
        <fullName evidence="2">Uncharacterized protein</fullName>
    </submittedName>
</protein>
<name>A0A101HH13_9BACT</name>
<accession>A0A101HH13</accession>
<comment type="caution">
    <text evidence="2">The sequence shown here is derived from an EMBL/GenBank/DDBJ whole genome shotgun (WGS) entry which is preliminary data.</text>
</comment>